<evidence type="ECO:0000256" key="5">
    <source>
        <dbReference type="ARBA" id="ARBA00022605"/>
    </source>
</evidence>
<dbReference type="SUPFAM" id="SSF53686">
    <property type="entry name" value="Tryptophan synthase beta subunit-like PLP-dependent enzymes"/>
    <property type="match status" value="1"/>
</dbReference>
<accession>A0A4V2J3E9</accession>
<dbReference type="RefSeq" id="WP_131017119.1">
    <property type="nucleotide sequence ID" value="NZ_SIRE01000025.1"/>
</dbReference>
<dbReference type="NCBIfam" id="TIGR01136">
    <property type="entry name" value="cysKM"/>
    <property type="match status" value="1"/>
</dbReference>
<sequence length="310" mass="32956">MSKIAKNLTELIGNTPLLELSNYKRQHRIHARIVAKLEYFNPAGSVKDRIGFAMIQDAERKGLLTKDATIIEPTSGNTGVGLAFAAAALGYKLMITLPDSFSIERRKMLTALGAELVLTPAAEGMAGAIKKAEELAAEIPNAYIPQQFNNPANPEAHRHTTAEEIWRDTDGEVDIFVCGVGSGGTITGVGEVLKAKKPSVQIVAVEPYESAVLSGKPRGNHMIQGIGAGFVPGNFNRAVVDEIITVKSEAAIETARELARIEGLLVGISSGAAVEAAAQLASRPDNEGKTIVVILPDTGERYLSTALFQD</sequence>
<comment type="similarity">
    <text evidence="3 12">Belongs to the cysteine synthase/cystathionine beta-synthase family.</text>
</comment>
<evidence type="ECO:0000256" key="1">
    <source>
        <dbReference type="ARBA" id="ARBA00001933"/>
    </source>
</evidence>
<dbReference type="GO" id="GO:0006535">
    <property type="term" value="P:cysteine biosynthetic process from serine"/>
    <property type="evidence" value="ECO:0007669"/>
    <property type="project" value="UniProtKB-UniRule"/>
</dbReference>
<comment type="catalytic activity">
    <reaction evidence="9 12">
        <text>O-acetyl-L-serine + hydrogen sulfide = L-cysteine + acetate</text>
        <dbReference type="Rhea" id="RHEA:14829"/>
        <dbReference type="ChEBI" id="CHEBI:29919"/>
        <dbReference type="ChEBI" id="CHEBI:30089"/>
        <dbReference type="ChEBI" id="CHEBI:35235"/>
        <dbReference type="ChEBI" id="CHEBI:58340"/>
        <dbReference type="EC" id="2.5.1.47"/>
    </reaction>
</comment>
<dbReference type="Gene3D" id="3.40.50.1100">
    <property type="match status" value="2"/>
</dbReference>
<keyword evidence="6 12" id="KW-0808">Transferase</keyword>
<keyword evidence="8 12" id="KW-0198">Cysteine biosynthesis</keyword>
<keyword evidence="7 10" id="KW-0663">Pyridoxal phosphate</keyword>
<reference evidence="14 15" key="1">
    <citation type="submission" date="2019-02" db="EMBL/GenBank/DDBJ databases">
        <title>Paenibacillus sp. nov., isolated from surface-sterilized tissue of Thalictrum simplex L.</title>
        <authorList>
            <person name="Tuo L."/>
        </authorList>
    </citation>
    <scope>NUCLEOTIDE SEQUENCE [LARGE SCALE GENOMIC DNA]</scope>
    <source>
        <strain evidence="14 15">N2SHLJ1</strain>
    </source>
</reference>
<feature type="binding site" evidence="10">
    <location>
        <position position="77"/>
    </location>
    <ligand>
        <name>pyridoxal 5'-phosphate</name>
        <dbReference type="ChEBI" id="CHEBI:597326"/>
    </ligand>
</feature>
<comment type="pathway">
    <text evidence="2">Amino-acid biosynthesis; L-cysteine biosynthesis; L-cysteine from L-serine: step 2/2.</text>
</comment>
<dbReference type="GO" id="GO:0005737">
    <property type="term" value="C:cytoplasm"/>
    <property type="evidence" value="ECO:0007669"/>
    <property type="project" value="UniProtKB-ARBA"/>
</dbReference>
<dbReference type="CDD" id="cd01561">
    <property type="entry name" value="CBS_like"/>
    <property type="match status" value="1"/>
</dbReference>
<dbReference type="UniPathway" id="UPA00136">
    <property type="reaction ID" value="UER00200"/>
</dbReference>
<evidence type="ECO:0000256" key="12">
    <source>
        <dbReference type="RuleBase" id="RU003985"/>
    </source>
</evidence>
<evidence type="ECO:0000259" key="13">
    <source>
        <dbReference type="Pfam" id="PF00291"/>
    </source>
</evidence>
<dbReference type="EC" id="2.5.1.47" evidence="4 12"/>
<evidence type="ECO:0000313" key="14">
    <source>
        <dbReference type="EMBL" id="TBL71542.1"/>
    </source>
</evidence>
<evidence type="ECO:0000313" key="15">
    <source>
        <dbReference type="Proteomes" id="UP000293142"/>
    </source>
</evidence>
<keyword evidence="15" id="KW-1185">Reference proteome</keyword>
<feature type="domain" description="Tryptophan synthase beta chain-like PALP" evidence="13">
    <location>
        <begin position="9"/>
        <end position="297"/>
    </location>
</feature>
<dbReference type="InterPro" id="IPR050214">
    <property type="entry name" value="Cys_Synth/Cystath_Beta-Synth"/>
</dbReference>
<dbReference type="Proteomes" id="UP000293142">
    <property type="component" value="Unassembled WGS sequence"/>
</dbReference>
<evidence type="ECO:0000256" key="9">
    <source>
        <dbReference type="ARBA" id="ARBA00047931"/>
    </source>
</evidence>
<evidence type="ECO:0000256" key="7">
    <source>
        <dbReference type="ARBA" id="ARBA00022898"/>
    </source>
</evidence>
<dbReference type="InterPro" id="IPR005856">
    <property type="entry name" value="Cys_synth"/>
</dbReference>
<dbReference type="EMBL" id="SIRE01000025">
    <property type="protein sequence ID" value="TBL71542.1"/>
    <property type="molecule type" value="Genomic_DNA"/>
</dbReference>
<dbReference type="InterPro" id="IPR005859">
    <property type="entry name" value="CysK"/>
</dbReference>
<evidence type="ECO:0000256" key="6">
    <source>
        <dbReference type="ARBA" id="ARBA00022679"/>
    </source>
</evidence>
<dbReference type="AlphaFoldDB" id="A0A4V2J3E9"/>
<gene>
    <name evidence="14" type="primary">cysK</name>
    <name evidence="14" type="ORF">EYB31_29630</name>
</gene>
<evidence type="ECO:0000256" key="10">
    <source>
        <dbReference type="PIRSR" id="PIRSR605856-50"/>
    </source>
</evidence>
<dbReference type="NCBIfam" id="TIGR01139">
    <property type="entry name" value="cysK"/>
    <property type="match status" value="1"/>
</dbReference>
<feature type="binding site" evidence="10">
    <location>
        <begin position="181"/>
        <end position="185"/>
    </location>
    <ligand>
        <name>pyridoxal 5'-phosphate</name>
        <dbReference type="ChEBI" id="CHEBI:597326"/>
    </ligand>
</feature>
<proteinExistence type="inferred from homology"/>
<dbReference type="FunFam" id="3.40.50.1100:FF:000067">
    <property type="entry name" value="Cysteine synthase"/>
    <property type="match status" value="1"/>
</dbReference>
<evidence type="ECO:0000256" key="3">
    <source>
        <dbReference type="ARBA" id="ARBA00007103"/>
    </source>
</evidence>
<evidence type="ECO:0000256" key="2">
    <source>
        <dbReference type="ARBA" id="ARBA00004962"/>
    </source>
</evidence>
<dbReference type="GO" id="GO:0004124">
    <property type="term" value="F:cysteine synthase activity"/>
    <property type="evidence" value="ECO:0007669"/>
    <property type="project" value="UniProtKB-UniRule"/>
</dbReference>
<dbReference type="InterPro" id="IPR001216">
    <property type="entry name" value="P-phosphate_BS"/>
</dbReference>
<feature type="binding site" evidence="10">
    <location>
        <position position="269"/>
    </location>
    <ligand>
        <name>pyridoxal 5'-phosphate</name>
        <dbReference type="ChEBI" id="CHEBI:597326"/>
    </ligand>
</feature>
<keyword evidence="5 12" id="KW-0028">Amino-acid biosynthesis</keyword>
<name>A0A4V2J3E9_9BACL</name>
<dbReference type="InterPro" id="IPR036052">
    <property type="entry name" value="TrpB-like_PALP_sf"/>
</dbReference>
<evidence type="ECO:0000256" key="8">
    <source>
        <dbReference type="ARBA" id="ARBA00023192"/>
    </source>
</evidence>
<evidence type="ECO:0000256" key="4">
    <source>
        <dbReference type="ARBA" id="ARBA00012681"/>
    </source>
</evidence>
<dbReference type="InterPro" id="IPR001926">
    <property type="entry name" value="TrpB-like_PALP"/>
</dbReference>
<organism evidence="14 15">
    <name type="scientific">Paenibacillus thalictri</name>
    <dbReference type="NCBI Taxonomy" id="2527873"/>
    <lineage>
        <taxon>Bacteria</taxon>
        <taxon>Bacillati</taxon>
        <taxon>Bacillota</taxon>
        <taxon>Bacilli</taxon>
        <taxon>Bacillales</taxon>
        <taxon>Paenibacillaceae</taxon>
        <taxon>Paenibacillus</taxon>
    </lineage>
</organism>
<protein>
    <recommendedName>
        <fullName evidence="4 12">Cysteine synthase</fullName>
        <ecNumber evidence="4 12">2.5.1.47</ecNumber>
    </recommendedName>
</protein>
<evidence type="ECO:0000256" key="11">
    <source>
        <dbReference type="PIRSR" id="PIRSR605856-51"/>
    </source>
</evidence>
<feature type="modified residue" description="N6-(pyridoxal phosphate)lysine" evidence="11">
    <location>
        <position position="47"/>
    </location>
</feature>
<dbReference type="OrthoDB" id="9808024at2"/>
<comment type="cofactor">
    <cofactor evidence="1 10 12">
        <name>pyridoxal 5'-phosphate</name>
        <dbReference type="ChEBI" id="CHEBI:597326"/>
    </cofactor>
</comment>
<comment type="caution">
    <text evidence="14">The sequence shown here is derived from an EMBL/GenBank/DDBJ whole genome shotgun (WGS) entry which is preliminary data.</text>
</comment>
<dbReference type="PROSITE" id="PS00901">
    <property type="entry name" value="CYS_SYNTHASE"/>
    <property type="match status" value="1"/>
</dbReference>
<dbReference type="Pfam" id="PF00291">
    <property type="entry name" value="PALP"/>
    <property type="match status" value="1"/>
</dbReference>
<dbReference type="PANTHER" id="PTHR10314">
    <property type="entry name" value="CYSTATHIONINE BETA-SYNTHASE"/>
    <property type="match status" value="1"/>
</dbReference>